<evidence type="ECO:0000256" key="1">
    <source>
        <dbReference type="ARBA" id="ARBA00004613"/>
    </source>
</evidence>
<evidence type="ECO:0000313" key="8">
    <source>
        <dbReference type="EMBL" id="CAD6188853.1"/>
    </source>
</evidence>
<dbReference type="SUPFAM" id="SSF57501">
    <property type="entry name" value="Cystine-knot cytokines"/>
    <property type="match status" value="1"/>
</dbReference>
<dbReference type="PANTHER" id="PTHR11848:SF303">
    <property type="entry name" value="DAUER LARVA DEVELOPMENT REGULATORY GROWTH FACTOR DAF-7"/>
    <property type="match status" value="1"/>
</dbReference>
<evidence type="ECO:0000256" key="6">
    <source>
        <dbReference type="RuleBase" id="RU000354"/>
    </source>
</evidence>
<dbReference type="InterPro" id="IPR029034">
    <property type="entry name" value="Cystine-knot_cytokine"/>
</dbReference>
<dbReference type="InterPro" id="IPR015615">
    <property type="entry name" value="TGF-beta-rel"/>
</dbReference>
<dbReference type="PROSITE" id="PS51362">
    <property type="entry name" value="TGF_BETA_2"/>
    <property type="match status" value="1"/>
</dbReference>
<comment type="caution">
    <text evidence="8">The sequence shown here is derived from an EMBL/GenBank/DDBJ whole genome shotgun (WGS) entry which is preliminary data.</text>
</comment>
<dbReference type="CDD" id="cd19378">
    <property type="entry name" value="TGF_beta_DAF7"/>
    <property type="match status" value="1"/>
</dbReference>
<evidence type="ECO:0000256" key="5">
    <source>
        <dbReference type="ARBA" id="ARBA00023157"/>
    </source>
</evidence>
<dbReference type="PROSITE" id="PS00250">
    <property type="entry name" value="TGF_BETA_1"/>
    <property type="match status" value="1"/>
</dbReference>
<comment type="similarity">
    <text evidence="2 6">Belongs to the TGF-beta family.</text>
</comment>
<comment type="subcellular location">
    <subcellularLocation>
        <location evidence="1">Secreted</location>
    </subcellularLocation>
</comment>
<evidence type="ECO:0000256" key="3">
    <source>
        <dbReference type="ARBA" id="ARBA00022525"/>
    </source>
</evidence>
<dbReference type="Gene3D" id="2.10.90.10">
    <property type="entry name" value="Cystine-knot cytokines"/>
    <property type="match status" value="1"/>
</dbReference>
<dbReference type="EMBL" id="CAJGYM010000009">
    <property type="protein sequence ID" value="CAD6188853.1"/>
    <property type="molecule type" value="Genomic_DNA"/>
</dbReference>
<evidence type="ECO:0000256" key="4">
    <source>
        <dbReference type="ARBA" id="ARBA00023030"/>
    </source>
</evidence>
<keyword evidence="9" id="KW-1185">Reference proteome</keyword>
<dbReference type="InterPro" id="IPR017948">
    <property type="entry name" value="TGFb_CS"/>
</dbReference>
<proteinExistence type="inferred from homology"/>
<dbReference type="GO" id="GO:0005125">
    <property type="term" value="F:cytokine activity"/>
    <property type="evidence" value="ECO:0007669"/>
    <property type="project" value="TreeGrafter"/>
</dbReference>
<accession>A0A8S1H0U6</accession>
<feature type="domain" description="TGF-beta family profile" evidence="7">
    <location>
        <begin position="255"/>
        <end position="377"/>
    </location>
</feature>
<dbReference type="InterPro" id="IPR001839">
    <property type="entry name" value="TGF-b_C"/>
</dbReference>
<organism evidence="8 9">
    <name type="scientific">Caenorhabditis auriculariae</name>
    <dbReference type="NCBI Taxonomy" id="2777116"/>
    <lineage>
        <taxon>Eukaryota</taxon>
        <taxon>Metazoa</taxon>
        <taxon>Ecdysozoa</taxon>
        <taxon>Nematoda</taxon>
        <taxon>Chromadorea</taxon>
        <taxon>Rhabditida</taxon>
        <taxon>Rhabditina</taxon>
        <taxon>Rhabditomorpha</taxon>
        <taxon>Rhabditoidea</taxon>
        <taxon>Rhabditidae</taxon>
        <taxon>Peloderinae</taxon>
        <taxon>Caenorhabditis</taxon>
    </lineage>
</organism>
<dbReference type="GO" id="GO:0008083">
    <property type="term" value="F:growth factor activity"/>
    <property type="evidence" value="ECO:0007669"/>
    <property type="project" value="UniProtKB-KW"/>
</dbReference>
<dbReference type="OrthoDB" id="5948587at2759"/>
<keyword evidence="4 6" id="KW-0339">Growth factor</keyword>
<reference evidence="8" key="1">
    <citation type="submission" date="2020-10" db="EMBL/GenBank/DDBJ databases">
        <authorList>
            <person name="Kikuchi T."/>
        </authorList>
    </citation>
    <scope>NUCLEOTIDE SEQUENCE</scope>
    <source>
        <strain evidence="8">NKZ352</strain>
    </source>
</reference>
<dbReference type="SMART" id="SM00204">
    <property type="entry name" value="TGFB"/>
    <property type="match status" value="1"/>
</dbReference>
<evidence type="ECO:0000259" key="7">
    <source>
        <dbReference type="PROSITE" id="PS51362"/>
    </source>
</evidence>
<sequence>MLGRLKSVRSAISSSSFSSSQLHFDLEALNLRNLRSTSEPQRIMRFVCALSIVTMVALGQDHIMMESRIEQVKATILRELGMSRPPNISQMNIPIAQLRAQFQPIFEKEYANAFAQGLETFYSIAKQNWISDYSSDVAVFDVSDDVLSRQIENVELSFNLNINTADALDGIIIKVHQQFGNGTMKLVGVKKFSSLRSDRVTVTLEKEEIERTLVSTNRIVLRVEAIIDGDRYGLFPESEQDKSMMLAMKCSSRSRSRRAAAPVCLLEKPMAGCCRYDMIVDFDKIGWEWIIAPPRYNAFICRGDCALNGHHMHKFGHTKLVKAVTSQDSSIASFVDRVGSCCHAGEYEPLSVIYINHDGAVVASSVSSMIATRCSCS</sequence>
<dbReference type="Proteomes" id="UP000835052">
    <property type="component" value="Unassembled WGS sequence"/>
</dbReference>
<protein>
    <recommendedName>
        <fullName evidence="7">TGF-beta family profile domain-containing protein</fullName>
    </recommendedName>
</protein>
<gene>
    <name evidence="8" type="ORF">CAUJ_LOCUS4772</name>
</gene>
<dbReference type="PANTHER" id="PTHR11848">
    <property type="entry name" value="TGF-BETA FAMILY"/>
    <property type="match status" value="1"/>
</dbReference>
<dbReference type="GO" id="GO:0005615">
    <property type="term" value="C:extracellular space"/>
    <property type="evidence" value="ECO:0007669"/>
    <property type="project" value="TreeGrafter"/>
</dbReference>
<keyword evidence="5" id="KW-1015">Disulfide bond</keyword>
<dbReference type="Pfam" id="PF00019">
    <property type="entry name" value="TGF_beta"/>
    <property type="match status" value="1"/>
</dbReference>
<keyword evidence="3" id="KW-0964">Secreted</keyword>
<evidence type="ECO:0000256" key="2">
    <source>
        <dbReference type="ARBA" id="ARBA00006656"/>
    </source>
</evidence>
<evidence type="ECO:0000313" key="9">
    <source>
        <dbReference type="Proteomes" id="UP000835052"/>
    </source>
</evidence>
<name>A0A8S1H0U6_9PELO</name>
<dbReference type="AlphaFoldDB" id="A0A8S1H0U6"/>